<dbReference type="RefSeq" id="WP_034831539.1">
    <property type="nucleotide sequence ID" value="NZ_JANX01000014.1"/>
</dbReference>
<evidence type="ECO:0000256" key="1">
    <source>
        <dbReference type="SAM" id="MobiDB-lite"/>
    </source>
</evidence>
<dbReference type="EMBL" id="JANX01000014">
    <property type="protein sequence ID" value="KGM35732.1"/>
    <property type="molecule type" value="Genomic_DNA"/>
</dbReference>
<reference evidence="2 3" key="1">
    <citation type="submission" date="2014-01" db="EMBL/GenBank/DDBJ databases">
        <title>Genome sequence determination for a cystic fibrosis isolate, Inquilinus limosus.</title>
        <authorList>
            <person name="Pino M."/>
            <person name="Di Conza J."/>
            <person name="Gutkind G."/>
        </authorList>
    </citation>
    <scope>NUCLEOTIDE SEQUENCE [LARGE SCALE GENOMIC DNA]</scope>
    <source>
        <strain evidence="2 3">MP06</strain>
    </source>
</reference>
<dbReference type="Proteomes" id="UP000029995">
    <property type="component" value="Unassembled WGS sequence"/>
</dbReference>
<sequence length="102" mass="11262">MTMILPEGVRASVRLFLVGAAGEEVTIEIPNLQYLPPIPRPADPVAFLAMCQAHLKAPVKAIGAWRFMTDREVDAFLARERDEDDGFSPHGSGPVPVERRHD</sequence>
<evidence type="ECO:0000313" key="2">
    <source>
        <dbReference type="EMBL" id="KGM35732.1"/>
    </source>
</evidence>
<protein>
    <submittedName>
        <fullName evidence="2">Uncharacterized protein</fullName>
    </submittedName>
</protein>
<dbReference type="AlphaFoldDB" id="A0A0A0DFG7"/>
<organism evidence="2 3">
    <name type="scientific">Inquilinus limosus MP06</name>
    <dbReference type="NCBI Taxonomy" id="1398085"/>
    <lineage>
        <taxon>Bacteria</taxon>
        <taxon>Pseudomonadati</taxon>
        <taxon>Pseudomonadota</taxon>
        <taxon>Alphaproteobacteria</taxon>
        <taxon>Rhodospirillales</taxon>
        <taxon>Rhodospirillaceae</taxon>
        <taxon>Inquilinus</taxon>
    </lineage>
</organism>
<evidence type="ECO:0000313" key="3">
    <source>
        <dbReference type="Proteomes" id="UP000029995"/>
    </source>
</evidence>
<gene>
    <name evidence="2" type="ORF">P409_02840</name>
</gene>
<dbReference type="OrthoDB" id="2065409at2"/>
<accession>A0A0A0DFG7</accession>
<feature type="region of interest" description="Disordered" evidence="1">
    <location>
        <begin position="79"/>
        <end position="102"/>
    </location>
</feature>
<comment type="caution">
    <text evidence="2">The sequence shown here is derived from an EMBL/GenBank/DDBJ whole genome shotgun (WGS) entry which is preliminary data.</text>
</comment>
<proteinExistence type="predicted"/>
<name>A0A0A0DFG7_9PROT</name>